<sequence>MRRSVGEVTELCYLIIDRRDGFWLGPVTDRKMQSSHRFGTRLKTNGNVKQAVRRTGG</sequence>
<dbReference type="AlphaFoldDB" id="A0A6A6UCZ7"/>
<accession>A0A6A6UCZ7</accession>
<gene>
    <name evidence="1" type="ORF">BT63DRAFT_424092</name>
</gene>
<reference evidence="1" key="1">
    <citation type="journal article" date="2020" name="Stud. Mycol.">
        <title>101 Dothideomycetes genomes: a test case for predicting lifestyles and emergence of pathogens.</title>
        <authorList>
            <person name="Haridas S."/>
            <person name="Albert R."/>
            <person name="Binder M."/>
            <person name="Bloem J."/>
            <person name="Labutti K."/>
            <person name="Salamov A."/>
            <person name="Andreopoulos B."/>
            <person name="Baker S."/>
            <person name="Barry K."/>
            <person name="Bills G."/>
            <person name="Bluhm B."/>
            <person name="Cannon C."/>
            <person name="Castanera R."/>
            <person name="Culley D."/>
            <person name="Daum C."/>
            <person name="Ezra D."/>
            <person name="Gonzalez J."/>
            <person name="Henrissat B."/>
            <person name="Kuo A."/>
            <person name="Liang C."/>
            <person name="Lipzen A."/>
            <person name="Lutzoni F."/>
            <person name="Magnuson J."/>
            <person name="Mondo S."/>
            <person name="Nolan M."/>
            <person name="Ohm R."/>
            <person name="Pangilinan J."/>
            <person name="Park H.-J."/>
            <person name="Ramirez L."/>
            <person name="Alfaro M."/>
            <person name="Sun H."/>
            <person name="Tritt A."/>
            <person name="Yoshinaga Y."/>
            <person name="Zwiers L.-H."/>
            <person name="Turgeon B."/>
            <person name="Goodwin S."/>
            <person name="Spatafora J."/>
            <person name="Crous P."/>
            <person name="Grigoriev I."/>
        </authorList>
    </citation>
    <scope>NUCLEOTIDE SEQUENCE</scope>
    <source>
        <strain evidence="1">CBS 115976</strain>
    </source>
</reference>
<protein>
    <submittedName>
        <fullName evidence="1">Uncharacterized protein</fullName>
    </submittedName>
</protein>
<keyword evidence="2" id="KW-1185">Reference proteome</keyword>
<evidence type="ECO:0000313" key="1">
    <source>
        <dbReference type="EMBL" id="KAF2670135.1"/>
    </source>
</evidence>
<organism evidence="1 2">
    <name type="scientific">Microthyrium microscopicum</name>
    <dbReference type="NCBI Taxonomy" id="703497"/>
    <lineage>
        <taxon>Eukaryota</taxon>
        <taxon>Fungi</taxon>
        <taxon>Dikarya</taxon>
        <taxon>Ascomycota</taxon>
        <taxon>Pezizomycotina</taxon>
        <taxon>Dothideomycetes</taxon>
        <taxon>Dothideomycetes incertae sedis</taxon>
        <taxon>Microthyriales</taxon>
        <taxon>Microthyriaceae</taxon>
        <taxon>Microthyrium</taxon>
    </lineage>
</organism>
<dbReference type="Proteomes" id="UP000799302">
    <property type="component" value="Unassembled WGS sequence"/>
</dbReference>
<dbReference type="EMBL" id="MU004234">
    <property type="protein sequence ID" value="KAF2670135.1"/>
    <property type="molecule type" value="Genomic_DNA"/>
</dbReference>
<evidence type="ECO:0000313" key="2">
    <source>
        <dbReference type="Proteomes" id="UP000799302"/>
    </source>
</evidence>
<name>A0A6A6UCZ7_9PEZI</name>
<proteinExistence type="predicted"/>